<feature type="domain" description="Metallo-beta-lactamase" evidence="2">
    <location>
        <begin position="22"/>
        <end position="214"/>
    </location>
</feature>
<evidence type="ECO:0000256" key="1">
    <source>
        <dbReference type="ARBA" id="ARBA00022801"/>
    </source>
</evidence>
<evidence type="ECO:0000313" key="4">
    <source>
        <dbReference type="Proteomes" id="UP001501004"/>
    </source>
</evidence>
<dbReference type="InterPro" id="IPR050114">
    <property type="entry name" value="UPF0173_UPF0282_UlaG_hydrolase"/>
</dbReference>
<dbReference type="PANTHER" id="PTHR43546:SF9">
    <property type="entry name" value="L-ASCORBATE-6-PHOSPHATE LACTONASE ULAG-RELATED"/>
    <property type="match status" value="1"/>
</dbReference>
<dbReference type="InterPro" id="IPR036866">
    <property type="entry name" value="RibonucZ/Hydroxyglut_hydro"/>
</dbReference>
<keyword evidence="1" id="KW-0378">Hydrolase</keyword>
<dbReference type="Pfam" id="PF12706">
    <property type="entry name" value="Lactamase_B_2"/>
    <property type="match status" value="1"/>
</dbReference>
<name>A0ABP7FGB0_9MICO</name>
<evidence type="ECO:0000259" key="2">
    <source>
        <dbReference type="Pfam" id="PF12706"/>
    </source>
</evidence>
<evidence type="ECO:0000313" key="3">
    <source>
        <dbReference type="EMBL" id="GAA3739178.1"/>
    </source>
</evidence>
<organism evidence="3 4">
    <name type="scientific">Leifsonella bigeumensis</name>
    <dbReference type="NCBI Taxonomy" id="433643"/>
    <lineage>
        <taxon>Bacteria</taxon>
        <taxon>Bacillati</taxon>
        <taxon>Actinomycetota</taxon>
        <taxon>Actinomycetes</taxon>
        <taxon>Micrococcales</taxon>
        <taxon>Microbacteriaceae</taxon>
        <taxon>Leifsonella</taxon>
    </lineage>
</organism>
<protein>
    <submittedName>
        <fullName evidence="3">MBL fold metallo-hydrolase</fullName>
    </submittedName>
</protein>
<accession>A0ABP7FGB0</accession>
<dbReference type="Proteomes" id="UP001501004">
    <property type="component" value="Unassembled WGS sequence"/>
</dbReference>
<sequence>MTQIAVTYLGGPTVLLEYAGLRIITDPTFDEPGRYPDPDGGQALVKTRGPALQPAQLGPVDLALVSHHHHEDNLDTAGREYLAEVPRTLTTVAGAAELGGTAVGLEPGQSHPVGSVTVTATRALHGPDDVAEAIGPVIGFVLQAEGEPTVYVSGDNASLDVVREVTGTFGGASIAILNAGAARVREIDADLTFGSAAAVKAAIILAAQQVVGVHTEDWEHFSESREQLEKAFAAADLTEVLVDSPRGERVVIEVGTL</sequence>
<reference evidence="4" key="1">
    <citation type="journal article" date="2019" name="Int. J. Syst. Evol. Microbiol.">
        <title>The Global Catalogue of Microorganisms (GCM) 10K type strain sequencing project: providing services to taxonomists for standard genome sequencing and annotation.</title>
        <authorList>
            <consortium name="The Broad Institute Genomics Platform"/>
            <consortium name="The Broad Institute Genome Sequencing Center for Infectious Disease"/>
            <person name="Wu L."/>
            <person name="Ma J."/>
        </authorList>
    </citation>
    <scope>NUCLEOTIDE SEQUENCE [LARGE SCALE GENOMIC DNA]</scope>
    <source>
        <strain evidence="4">JCM 16949</strain>
    </source>
</reference>
<dbReference type="InterPro" id="IPR001279">
    <property type="entry name" value="Metallo-B-lactamas"/>
</dbReference>
<gene>
    <name evidence="3" type="ORF">GCM10022239_13410</name>
</gene>
<proteinExistence type="predicted"/>
<dbReference type="SUPFAM" id="SSF56281">
    <property type="entry name" value="Metallo-hydrolase/oxidoreductase"/>
    <property type="match status" value="1"/>
</dbReference>
<dbReference type="Gene3D" id="3.60.15.10">
    <property type="entry name" value="Ribonuclease Z/Hydroxyacylglutathione hydrolase-like"/>
    <property type="match status" value="1"/>
</dbReference>
<dbReference type="PANTHER" id="PTHR43546">
    <property type="entry name" value="UPF0173 METAL-DEPENDENT HYDROLASE MJ1163-RELATED"/>
    <property type="match status" value="1"/>
</dbReference>
<comment type="caution">
    <text evidence="3">The sequence shown here is derived from an EMBL/GenBank/DDBJ whole genome shotgun (WGS) entry which is preliminary data.</text>
</comment>
<dbReference type="EMBL" id="BAABAE010000003">
    <property type="protein sequence ID" value="GAA3739178.1"/>
    <property type="molecule type" value="Genomic_DNA"/>
</dbReference>
<dbReference type="RefSeq" id="WP_344755014.1">
    <property type="nucleotide sequence ID" value="NZ_BAABAE010000003.1"/>
</dbReference>
<keyword evidence="4" id="KW-1185">Reference proteome</keyword>